<dbReference type="VEuPathDB" id="FungiDB:BO97DRAFT_404892"/>
<dbReference type="RefSeq" id="XP_025552555.1">
    <property type="nucleotide sequence ID" value="XM_025695061.1"/>
</dbReference>
<dbReference type="AlphaFoldDB" id="A0A395HZN7"/>
<dbReference type="PROSITE" id="PS51212">
    <property type="entry name" value="WSC"/>
    <property type="match status" value="1"/>
</dbReference>
<dbReference type="SMART" id="SM00321">
    <property type="entry name" value="WSC"/>
    <property type="match status" value="1"/>
</dbReference>
<feature type="chain" id="PRO_5017466309" description="WSC domain-containing protein" evidence="1">
    <location>
        <begin position="22"/>
        <end position="179"/>
    </location>
</feature>
<proteinExistence type="predicted"/>
<evidence type="ECO:0000313" key="3">
    <source>
        <dbReference type="EMBL" id="RAL13401.1"/>
    </source>
</evidence>
<organism evidence="3 4">
    <name type="scientific">Aspergillus homomorphus (strain CBS 101889)</name>
    <dbReference type="NCBI Taxonomy" id="1450537"/>
    <lineage>
        <taxon>Eukaryota</taxon>
        <taxon>Fungi</taxon>
        <taxon>Dikarya</taxon>
        <taxon>Ascomycota</taxon>
        <taxon>Pezizomycotina</taxon>
        <taxon>Eurotiomycetes</taxon>
        <taxon>Eurotiomycetidae</taxon>
        <taxon>Eurotiales</taxon>
        <taxon>Aspergillaceae</taxon>
        <taxon>Aspergillus</taxon>
        <taxon>Aspergillus subgen. Circumdati</taxon>
    </lineage>
</organism>
<dbReference type="InterPro" id="IPR002889">
    <property type="entry name" value="WSC_carb-bd"/>
</dbReference>
<sequence>MIAVSSNSLGALMLLLGSVQALHWGTYACMKSSGDMTKLGSSPYQSAGLCQNLCEKEKGSFFALQHEDCWCGSQPPAFGSMGGVCEDDCPGFPEDKCGGDGAYSVWELEDDYSNPSLQTSTSTALVSKAIASSSTGIPVVASASASVTPSSAATPSATTPVTPAVHTNSASRRFRILFF</sequence>
<feature type="domain" description="WSC" evidence="2">
    <location>
        <begin position="23"/>
        <end position="109"/>
    </location>
</feature>
<dbReference type="EMBL" id="KZ824279">
    <property type="protein sequence ID" value="RAL13401.1"/>
    <property type="molecule type" value="Genomic_DNA"/>
</dbReference>
<dbReference type="GeneID" id="37199350"/>
<keyword evidence="1" id="KW-0732">Signal</keyword>
<keyword evidence="4" id="KW-1185">Reference proteome</keyword>
<dbReference type="OrthoDB" id="2019572at2759"/>
<evidence type="ECO:0000259" key="2">
    <source>
        <dbReference type="PROSITE" id="PS51212"/>
    </source>
</evidence>
<protein>
    <recommendedName>
        <fullName evidence="2">WSC domain-containing protein</fullName>
    </recommendedName>
</protein>
<feature type="signal peptide" evidence="1">
    <location>
        <begin position="1"/>
        <end position="21"/>
    </location>
</feature>
<reference evidence="3 4" key="1">
    <citation type="submission" date="2018-02" db="EMBL/GenBank/DDBJ databases">
        <title>The genomes of Aspergillus section Nigri reveals drivers in fungal speciation.</title>
        <authorList>
            <consortium name="DOE Joint Genome Institute"/>
            <person name="Vesth T.C."/>
            <person name="Nybo J."/>
            <person name="Theobald S."/>
            <person name="Brandl J."/>
            <person name="Frisvad J.C."/>
            <person name="Nielsen K.F."/>
            <person name="Lyhne E.K."/>
            <person name="Kogle M.E."/>
            <person name="Kuo A."/>
            <person name="Riley R."/>
            <person name="Clum A."/>
            <person name="Nolan M."/>
            <person name="Lipzen A."/>
            <person name="Salamov A."/>
            <person name="Henrissat B."/>
            <person name="Wiebenga A."/>
            <person name="De vries R.P."/>
            <person name="Grigoriev I.V."/>
            <person name="Mortensen U.H."/>
            <person name="Andersen M.R."/>
            <person name="Baker S.E."/>
        </authorList>
    </citation>
    <scope>NUCLEOTIDE SEQUENCE [LARGE SCALE GENOMIC DNA]</scope>
    <source>
        <strain evidence="3 4">CBS 101889</strain>
    </source>
</reference>
<accession>A0A395HZN7</accession>
<gene>
    <name evidence="3" type="ORF">BO97DRAFT_404892</name>
</gene>
<evidence type="ECO:0000256" key="1">
    <source>
        <dbReference type="SAM" id="SignalP"/>
    </source>
</evidence>
<dbReference type="Proteomes" id="UP000248961">
    <property type="component" value="Unassembled WGS sequence"/>
</dbReference>
<dbReference type="Pfam" id="PF01822">
    <property type="entry name" value="WSC"/>
    <property type="match status" value="1"/>
</dbReference>
<dbReference type="STRING" id="1450537.A0A395HZN7"/>
<name>A0A395HZN7_ASPHC</name>
<evidence type="ECO:0000313" key="4">
    <source>
        <dbReference type="Proteomes" id="UP000248961"/>
    </source>
</evidence>